<proteinExistence type="predicted"/>
<protein>
    <submittedName>
        <fullName evidence="1">Uncharacterized protein</fullName>
    </submittedName>
</protein>
<evidence type="ECO:0000313" key="1">
    <source>
        <dbReference type="EMBL" id="SVB64089.1"/>
    </source>
</evidence>
<dbReference type="AlphaFoldDB" id="A0A382FN60"/>
<accession>A0A382FN60</accession>
<reference evidence="1" key="1">
    <citation type="submission" date="2018-05" db="EMBL/GenBank/DDBJ databases">
        <authorList>
            <person name="Lanie J.A."/>
            <person name="Ng W.-L."/>
            <person name="Kazmierczak K.M."/>
            <person name="Andrzejewski T.M."/>
            <person name="Davidsen T.M."/>
            <person name="Wayne K.J."/>
            <person name="Tettelin H."/>
            <person name="Glass J.I."/>
            <person name="Rusch D."/>
            <person name="Podicherti R."/>
            <person name="Tsui H.-C.T."/>
            <person name="Winkler M.E."/>
        </authorList>
    </citation>
    <scope>NUCLEOTIDE SEQUENCE</scope>
</reference>
<dbReference type="EMBL" id="UINC01050753">
    <property type="protein sequence ID" value="SVB64089.1"/>
    <property type="molecule type" value="Genomic_DNA"/>
</dbReference>
<name>A0A382FN60_9ZZZZ</name>
<gene>
    <name evidence="1" type="ORF">METZ01_LOCUS216943</name>
</gene>
<organism evidence="1">
    <name type="scientific">marine metagenome</name>
    <dbReference type="NCBI Taxonomy" id="408172"/>
    <lineage>
        <taxon>unclassified sequences</taxon>
        <taxon>metagenomes</taxon>
        <taxon>ecological metagenomes</taxon>
    </lineage>
</organism>
<sequence>MNQEEIEILIYDKYPFGPISVYESPFGEEEYPPTKYIVPKPKYDPGTRHEYYYEYYRPFVSVFFMMKAIKTLEATGSLDEMKDRKYNKYYLSIEAEKEGLGGAYDEWFEYDFTTEAEELIMMHQINKQLFPKLI</sequence>